<dbReference type="InterPro" id="IPR000917">
    <property type="entry name" value="Sulfatase_N"/>
</dbReference>
<evidence type="ECO:0000313" key="8">
    <source>
        <dbReference type="EMBL" id="SMP69369.1"/>
    </source>
</evidence>
<keyword evidence="4" id="KW-0732">Signal</keyword>
<dbReference type="RefSeq" id="WP_283434161.1">
    <property type="nucleotide sequence ID" value="NZ_FXUG01000012.1"/>
</dbReference>
<reference evidence="8 9" key="1">
    <citation type="submission" date="2017-05" db="EMBL/GenBank/DDBJ databases">
        <authorList>
            <person name="Varghese N."/>
            <person name="Submissions S."/>
        </authorList>
    </citation>
    <scope>NUCLEOTIDE SEQUENCE [LARGE SCALE GENOMIC DNA]</scope>
    <source>
        <strain evidence="8 9">DSM 25457</strain>
    </source>
</reference>
<dbReference type="PROSITE" id="PS00523">
    <property type="entry name" value="SULFATASE_1"/>
    <property type="match status" value="1"/>
</dbReference>
<sequence length="492" mass="55451">MPNQHSTPIFHRLSLAIVLLVIGSVTSLVAYAEEDASKLNVLFLVSDDLRPDLGCYGNKIVQSPNIDRLAKRGMVFNRAYCQQAVCSPSRSSVMTGLRPDTTKVWDLSTHFRKAVPDVVTLPQLFKQNGYTSRGLGKIYHGSLIDPESWTTSAKSKETASNPIDTATTLVAQRPTLTRSKRGPAFRITDDPANGGGEGELADEAIEALQELSSENAPFFLAVGFHKPHLPFNVPKAYWDKYDGELIPMATNRFLPTDAPDYALVDRNEMWNYRDVPEVDHLPNDYARKLKHGYYAAITYMDAQLGRVMDEVDRLGLTENTIVVLWGDHGWKLGEHDRWCKHSNYENDTRAPLIVCAPGMKQAGRSSDALVEFIDIYPTIADLAGLQSPNHIEGTSLRPLMDDPNRQWKNAAWSQYPRTVKGQRLMGYSLRTDRYRFTRWVNRYDHTKLDAIELYDHQNDPQENHNIANDPANAEIIATLMKIELPSGPEEPR</sequence>
<dbReference type="Proteomes" id="UP001158067">
    <property type="component" value="Unassembled WGS sequence"/>
</dbReference>
<keyword evidence="9" id="KW-1185">Reference proteome</keyword>
<evidence type="ECO:0000256" key="6">
    <source>
        <dbReference type="ARBA" id="ARBA00022837"/>
    </source>
</evidence>
<dbReference type="CDD" id="cd16030">
    <property type="entry name" value="iduronate-2-sulfatase"/>
    <property type="match status" value="1"/>
</dbReference>
<evidence type="ECO:0000259" key="7">
    <source>
        <dbReference type="Pfam" id="PF00884"/>
    </source>
</evidence>
<dbReference type="PANTHER" id="PTHR45953">
    <property type="entry name" value="IDURONATE 2-SULFATASE"/>
    <property type="match status" value="1"/>
</dbReference>
<gene>
    <name evidence="8" type="ORF">SAMN06265222_11217</name>
</gene>
<evidence type="ECO:0000256" key="1">
    <source>
        <dbReference type="ARBA" id="ARBA00001913"/>
    </source>
</evidence>
<dbReference type="InterPro" id="IPR017850">
    <property type="entry name" value="Alkaline_phosphatase_core_sf"/>
</dbReference>
<dbReference type="SUPFAM" id="SSF53649">
    <property type="entry name" value="Alkaline phosphatase-like"/>
    <property type="match status" value="1"/>
</dbReference>
<accession>A0ABY1QHF2</accession>
<evidence type="ECO:0000256" key="3">
    <source>
        <dbReference type="ARBA" id="ARBA00022723"/>
    </source>
</evidence>
<proteinExistence type="inferred from homology"/>
<keyword evidence="3" id="KW-0479">Metal-binding</keyword>
<dbReference type="Gene3D" id="3.40.720.10">
    <property type="entry name" value="Alkaline Phosphatase, subunit A"/>
    <property type="match status" value="1"/>
</dbReference>
<evidence type="ECO:0000256" key="5">
    <source>
        <dbReference type="ARBA" id="ARBA00022801"/>
    </source>
</evidence>
<dbReference type="InterPro" id="IPR035874">
    <property type="entry name" value="IDS"/>
</dbReference>
<comment type="similarity">
    <text evidence="2">Belongs to the sulfatase family.</text>
</comment>
<protein>
    <submittedName>
        <fullName evidence="8">Arylsulfatase A</fullName>
    </submittedName>
</protein>
<evidence type="ECO:0000256" key="4">
    <source>
        <dbReference type="ARBA" id="ARBA00022729"/>
    </source>
</evidence>
<dbReference type="InterPro" id="IPR024607">
    <property type="entry name" value="Sulfatase_CS"/>
</dbReference>
<dbReference type="PANTHER" id="PTHR45953:SF1">
    <property type="entry name" value="IDURONATE 2-SULFATASE"/>
    <property type="match status" value="1"/>
</dbReference>
<dbReference type="Pfam" id="PF00884">
    <property type="entry name" value="Sulfatase"/>
    <property type="match status" value="1"/>
</dbReference>
<dbReference type="EMBL" id="FXUG01000012">
    <property type="protein sequence ID" value="SMP69369.1"/>
    <property type="molecule type" value="Genomic_DNA"/>
</dbReference>
<feature type="domain" description="Sulfatase N-terminal" evidence="7">
    <location>
        <begin position="40"/>
        <end position="384"/>
    </location>
</feature>
<keyword evidence="5" id="KW-0378">Hydrolase</keyword>
<evidence type="ECO:0000313" key="9">
    <source>
        <dbReference type="Proteomes" id="UP001158067"/>
    </source>
</evidence>
<organism evidence="8 9">
    <name type="scientific">Neorhodopirellula lusitana</name>
    <dbReference type="NCBI Taxonomy" id="445327"/>
    <lineage>
        <taxon>Bacteria</taxon>
        <taxon>Pseudomonadati</taxon>
        <taxon>Planctomycetota</taxon>
        <taxon>Planctomycetia</taxon>
        <taxon>Pirellulales</taxon>
        <taxon>Pirellulaceae</taxon>
        <taxon>Neorhodopirellula</taxon>
    </lineage>
</organism>
<evidence type="ECO:0000256" key="2">
    <source>
        <dbReference type="ARBA" id="ARBA00008779"/>
    </source>
</evidence>
<comment type="caution">
    <text evidence="8">The sequence shown here is derived from an EMBL/GenBank/DDBJ whole genome shotgun (WGS) entry which is preliminary data.</text>
</comment>
<keyword evidence="6" id="KW-0106">Calcium</keyword>
<name>A0ABY1QHF2_9BACT</name>
<comment type="cofactor">
    <cofactor evidence="1">
        <name>Ca(2+)</name>
        <dbReference type="ChEBI" id="CHEBI:29108"/>
    </cofactor>
</comment>